<dbReference type="WBParaSite" id="ACRNAN_scaffold3467.g19413.t1">
    <property type="protein sequence ID" value="ACRNAN_scaffold3467.g19413.t1"/>
    <property type="gene ID" value="ACRNAN_scaffold3467.g19413"/>
</dbReference>
<evidence type="ECO:0000313" key="2">
    <source>
        <dbReference type="WBParaSite" id="ACRNAN_scaffold3467.g19413.t1"/>
    </source>
</evidence>
<sequence>MQGLGVYSTLSSATFNCSSSSVLTLITSLGTIMDNNLSPFLCQVQNQMAQMQAAGRSQNATLREAYIMCDEFFTIPTVNIIVNHIKSNFCPTTCDTIYASLNPTFLNLDLYNFTATPCTGAM</sequence>
<name>A0A914DPE1_9BILA</name>
<reference evidence="2" key="1">
    <citation type="submission" date="2022-11" db="UniProtKB">
        <authorList>
            <consortium name="WormBaseParasite"/>
        </authorList>
    </citation>
    <scope>IDENTIFICATION</scope>
</reference>
<dbReference type="Proteomes" id="UP000887540">
    <property type="component" value="Unplaced"/>
</dbReference>
<proteinExistence type="predicted"/>
<keyword evidence="1" id="KW-1185">Reference proteome</keyword>
<organism evidence="1 2">
    <name type="scientific">Acrobeloides nanus</name>
    <dbReference type="NCBI Taxonomy" id="290746"/>
    <lineage>
        <taxon>Eukaryota</taxon>
        <taxon>Metazoa</taxon>
        <taxon>Ecdysozoa</taxon>
        <taxon>Nematoda</taxon>
        <taxon>Chromadorea</taxon>
        <taxon>Rhabditida</taxon>
        <taxon>Tylenchina</taxon>
        <taxon>Cephalobomorpha</taxon>
        <taxon>Cephaloboidea</taxon>
        <taxon>Cephalobidae</taxon>
        <taxon>Acrobeloides</taxon>
    </lineage>
</organism>
<evidence type="ECO:0000313" key="1">
    <source>
        <dbReference type="Proteomes" id="UP000887540"/>
    </source>
</evidence>
<dbReference type="AlphaFoldDB" id="A0A914DPE1"/>
<protein>
    <submittedName>
        <fullName evidence="2">Uncharacterized protein</fullName>
    </submittedName>
</protein>
<accession>A0A914DPE1</accession>